<dbReference type="InterPro" id="IPR039304">
    <property type="entry name" value="DNAAF3"/>
</dbReference>
<dbReference type="AlphaFoldDB" id="B3RLP6"/>
<dbReference type="OMA" id="WWGYSPA"/>
<evidence type="ECO:0000259" key="6">
    <source>
        <dbReference type="Pfam" id="PF14737"/>
    </source>
</evidence>
<dbReference type="eggNOG" id="ENOG502QT97">
    <property type="taxonomic scope" value="Eukaryota"/>
</dbReference>
<evidence type="ECO:0000256" key="5">
    <source>
        <dbReference type="SAM" id="MobiDB-lite"/>
    </source>
</evidence>
<dbReference type="PhylomeDB" id="B3RLP6"/>
<keyword evidence="3" id="KW-0970">Cilium biogenesis/degradation</keyword>
<dbReference type="InterPro" id="IPR028235">
    <property type="entry name" value="DNAAF3_C"/>
</dbReference>
<evidence type="ECO:0008006" key="10">
    <source>
        <dbReference type="Google" id="ProtNLM"/>
    </source>
</evidence>
<dbReference type="HOGENOM" id="CLU_024420_2_0_1"/>
<comment type="subcellular location">
    <subcellularLocation>
        <location evidence="4">Dynein axonemal particle</location>
    </subcellularLocation>
</comment>
<feature type="domain" description="DUF4470" evidence="6">
    <location>
        <begin position="26"/>
        <end position="73"/>
    </location>
</feature>
<evidence type="ECO:0000256" key="1">
    <source>
        <dbReference type="ARBA" id="ARBA00010449"/>
    </source>
</evidence>
<reference evidence="8 9" key="1">
    <citation type="journal article" date="2008" name="Nature">
        <title>The Trichoplax genome and the nature of placozoans.</title>
        <authorList>
            <person name="Srivastava M."/>
            <person name="Begovic E."/>
            <person name="Chapman J."/>
            <person name="Putnam N.H."/>
            <person name="Hellsten U."/>
            <person name="Kawashima T."/>
            <person name="Kuo A."/>
            <person name="Mitros T."/>
            <person name="Salamov A."/>
            <person name="Carpenter M.L."/>
            <person name="Signorovitch A.Y."/>
            <person name="Moreno M.A."/>
            <person name="Kamm K."/>
            <person name="Grimwood J."/>
            <person name="Schmutz J."/>
            <person name="Shapiro H."/>
            <person name="Grigoriev I.V."/>
            <person name="Buss L.W."/>
            <person name="Schierwater B."/>
            <person name="Dellaporta S.L."/>
            <person name="Rokhsar D.S."/>
        </authorList>
    </citation>
    <scope>NUCLEOTIDE SEQUENCE [LARGE SCALE GENOMIC DNA]</scope>
    <source>
        <strain evidence="8 9">Grell-BS-1999</strain>
    </source>
</reference>
<evidence type="ECO:0000256" key="2">
    <source>
        <dbReference type="ARBA" id="ARBA00022490"/>
    </source>
</evidence>
<dbReference type="EMBL" id="DS985241">
    <property type="protein sequence ID" value="EDV29563.1"/>
    <property type="molecule type" value="Genomic_DNA"/>
</dbReference>
<name>B3RLP6_TRIAD</name>
<dbReference type="OrthoDB" id="538817at2759"/>
<keyword evidence="9" id="KW-1185">Reference proteome</keyword>
<gene>
    <name evidence="8" type="ORF">TRIADDRAFT_52076</name>
</gene>
<protein>
    <recommendedName>
        <fullName evidence="10">Dynein assembly factor 3, axonemal</fullName>
    </recommendedName>
</protein>
<dbReference type="Pfam" id="PF14737">
    <property type="entry name" value="DUF4470"/>
    <property type="match status" value="1"/>
</dbReference>
<dbReference type="KEGG" id="tad:TRIADDRAFT_52076"/>
<proteinExistence type="inferred from homology"/>
<feature type="domain" description="Dynein assembly factor 3 C-terminal" evidence="7">
    <location>
        <begin position="105"/>
        <end position="409"/>
    </location>
</feature>
<dbReference type="Proteomes" id="UP000009022">
    <property type="component" value="Unassembled WGS sequence"/>
</dbReference>
<dbReference type="InParanoid" id="B3RLP6"/>
<keyword evidence="2" id="KW-0963">Cytoplasm</keyword>
<organism evidence="8 9">
    <name type="scientific">Trichoplax adhaerens</name>
    <name type="common">Trichoplax reptans</name>
    <dbReference type="NCBI Taxonomy" id="10228"/>
    <lineage>
        <taxon>Eukaryota</taxon>
        <taxon>Metazoa</taxon>
        <taxon>Placozoa</taxon>
        <taxon>Uniplacotomia</taxon>
        <taxon>Trichoplacea</taxon>
        <taxon>Trichoplacidae</taxon>
        <taxon>Trichoplax</taxon>
    </lineage>
</organism>
<feature type="region of interest" description="Disordered" evidence="5">
    <location>
        <begin position="279"/>
        <end position="310"/>
    </location>
</feature>
<evidence type="ECO:0000256" key="4">
    <source>
        <dbReference type="ARBA" id="ARBA00024190"/>
    </source>
</evidence>
<evidence type="ECO:0000313" key="8">
    <source>
        <dbReference type="EMBL" id="EDV29563.1"/>
    </source>
</evidence>
<evidence type="ECO:0000259" key="7">
    <source>
        <dbReference type="Pfam" id="PF14740"/>
    </source>
</evidence>
<dbReference type="RefSeq" id="XP_002108765.1">
    <property type="nucleotide sequence ID" value="XM_002108729.1"/>
</dbReference>
<dbReference type="Pfam" id="PF14740">
    <property type="entry name" value="DUF4471"/>
    <property type="match status" value="1"/>
</dbReference>
<dbReference type="GeneID" id="6749238"/>
<accession>B3RLP6</accession>
<dbReference type="PANTHER" id="PTHR22118:SF14">
    <property type="entry name" value="DYNEIN AXONEMAL ASSEMBLY FACTOR 3"/>
    <property type="match status" value="1"/>
</dbReference>
<dbReference type="CTD" id="6749238"/>
<dbReference type="PANTHER" id="PTHR22118">
    <property type="entry name" value="DYNEIN ASSEMBLY FACTOR 3, AXONEMAL"/>
    <property type="match status" value="1"/>
</dbReference>
<dbReference type="GO" id="GO:0044458">
    <property type="term" value="P:motile cilium assembly"/>
    <property type="evidence" value="ECO:0000318"/>
    <property type="project" value="GO_Central"/>
</dbReference>
<evidence type="ECO:0000256" key="3">
    <source>
        <dbReference type="ARBA" id="ARBA00022794"/>
    </source>
</evidence>
<comment type="similarity">
    <text evidence="1">Belongs to the DNAAF3 family.</text>
</comment>
<dbReference type="STRING" id="10228.B3RLP6"/>
<evidence type="ECO:0000313" key="9">
    <source>
        <dbReference type="Proteomes" id="UP000009022"/>
    </source>
</evidence>
<dbReference type="GO" id="GO:0120293">
    <property type="term" value="C:dynein axonemal particle"/>
    <property type="evidence" value="ECO:0007669"/>
    <property type="project" value="UniProtKB-SubCell"/>
</dbReference>
<sequence>MLDSFGRITWWGFSPAIDFQAIVLPAQIYVVENNLEILARQMLLLALIYEAPETIGLQEKTELFLEIFGNTLIRSQTEEYLCRKADDFIKMVTNFNYLNQCLGFLDLSNLKFAERDQLEAIFKFWRQKNPKLFEVTEMWDHRLRKHLGARYDSRQNVYDWDYNMKLHSKANIINSREYSNWRENGIAFDIREANYNIANKSLASGEIMKREGQKHYVRGYWGDIVNSPYIAFGIECEEESFFKKTNDMYLKTSQDITQYNIMAYMHEIAYGTKYQLPKDKSETENESDQLGKIQEVNEDEEDSDQTISASTEESNQALFKGLQNFKIYFLPLNSLPVLPKKSKYNKLFNIVYFSNSMVHLFKPDIQPILAHGSLIVCESAKYILELKKEQHEEFVKRVSGMAKTANCKVRQNFDGEKDNIFAYLYTP</sequence>
<dbReference type="GO" id="GO:0070286">
    <property type="term" value="P:axonemal dynein complex assembly"/>
    <property type="evidence" value="ECO:0000318"/>
    <property type="project" value="GO_Central"/>
</dbReference>
<dbReference type="InterPro" id="IPR027974">
    <property type="entry name" value="DUF4470"/>
</dbReference>
<dbReference type="FunCoup" id="B3RLP6">
    <property type="interactions" value="35"/>
</dbReference>